<dbReference type="InterPro" id="IPR052965">
    <property type="entry name" value="Pigment-catalase-like"/>
</dbReference>
<evidence type="ECO:0008006" key="4">
    <source>
        <dbReference type="Google" id="ProtNLM"/>
    </source>
</evidence>
<gene>
    <name evidence="2" type="ORF">KFL_004010020</name>
</gene>
<keyword evidence="3" id="KW-1185">Reference proteome</keyword>
<dbReference type="OrthoDB" id="1001765at2759"/>
<sequence>MSLSDLPPHIIPGASDYQQTQQPLGQASRNWAYKYCFQAPTHFIPISRLSLSSFGPPQGPLSRLLCLREEAAEAMALAYMLAAALVLAAAGPAAAQPTNALPGKPPVVFNGTVLPDRTFVESTFLQVATGSAARQSYNDFDLYNFLTNTECLEASFDSWAAFGVPLDPVLVAGGPPPIGANRANISPELLPFAQETARDEAGHVRLIREAIADLASPCPLLNFTAFADYFGNAVTRKFGKKYAGPPFFDPYFDDVTIFLAIWSLEEIGATGDKGITVLMENATMRDGAAGLAVSAGYQAAAQRWILWERRNRLVEPFKLTVAQVAEAISEYRDSLDGPQDDDQPLFYRGGINIVPTDANGVTYSRTPQQVLSILTFGAEDGKGGFFPNGVNGRINLPTPIGPVYRSTRPGTVYPAYDQTGFADPNTVDERFGETPFLPGTPFNSEPPAPDVGIPPEAKFDEYLRQKRAPTVPKLPFGPAPGPSPERKEEEKKEERKEGRNEERKEERKEGKKDEKKDRKEYKP</sequence>
<dbReference type="PANTHER" id="PTHR31694">
    <property type="entry name" value="DESICCATION-LIKE PROTEIN"/>
    <property type="match status" value="1"/>
</dbReference>
<dbReference type="PANTHER" id="PTHR31694:SF26">
    <property type="entry name" value="OS05G0151100 PROTEIN"/>
    <property type="match status" value="1"/>
</dbReference>
<reference evidence="2 3" key="1">
    <citation type="journal article" date="2014" name="Nat. Commun.">
        <title>Klebsormidium flaccidum genome reveals primary factors for plant terrestrial adaptation.</title>
        <authorList>
            <person name="Hori K."/>
            <person name="Maruyama F."/>
            <person name="Fujisawa T."/>
            <person name="Togashi T."/>
            <person name="Yamamoto N."/>
            <person name="Seo M."/>
            <person name="Sato S."/>
            <person name="Yamada T."/>
            <person name="Mori H."/>
            <person name="Tajima N."/>
            <person name="Moriyama T."/>
            <person name="Ikeuchi M."/>
            <person name="Watanabe M."/>
            <person name="Wada H."/>
            <person name="Kobayashi K."/>
            <person name="Saito M."/>
            <person name="Masuda T."/>
            <person name="Sasaki-Sekimoto Y."/>
            <person name="Mashiguchi K."/>
            <person name="Awai K."/>
            <person name="Shimojima M."/>
            <person name="Masuda S."/>
            <person name="Iwai M."/>
            <person name="Nobusawa T."/>
            <person name="Narise T."/>
            <person name="Kondo S."/>
            <person name="Saito H."/>
            <person name="Sato R."/>
            <person name="Murakawa M."/>
            <person name="Ihara Y."/>
            <person name="Oshima-Yamada Y."/>
            <person name="Ohtaka K."/>
            <person name="Satoh M."/>
            <person name="Sonobe K."/>
            <person name="Ishii M."/>
            <person name="Ohtani R."/>
            <person name="Kanamori-Sato M."/>
            <person name="Honoki R."/>
            <person name="Miyazaki D."/>
            <person name="Mochizuki H."/>
            <person name="Umetsu J."/>
            <person name="Higashi K."/>
            <person name="Shibata D."/>
            <person name="Kamiya Y."/>
            <person name="Sato N."/>
            <person name="Nakamura Y."/>
            <person name="Tabata S."/>
            <person name="Ida S."/>
            <person name="Kurokawa K."/>
            <person name="Ohta H."/>
        </authorList>
    </citation>
    <scope>NUCLEOTIDE SEQUENCE [LARGE SCALE GENOMIC DNA]</scope>
    <source>
        <strain evidence="2 3">NIES-2285</strain>
    </source>
</reference>
<evidence type="ECO:0000256" key="1">
    <source>
        <dbReference type="SAM" id="MobiDB-lite"/>
    </source>
</evidence>
<proteinExistence type="predicted"/>
<feature type="region of interest" description="Disordered" evidence="1">
    <location>
        <begin position="418"/>
        <end position="523"/>
    </location>
</feature>
<accession>A0A1Y1IB16</accession>
<organism evidence="2 3">
    <name type="scientific">Klebsormidium nitens</name>
    <name type="common">Green alga</name>
    <name type="synonym">Ulothrix nitens</name>
    <dbReference type="NCBI Taxonomy" id="105231"/>
    <lineage>
        <taxon>Eukaryota</taxon>
        <taxon>Viridiplantae</taxon>
        <taxon>Streptophyta</taxon>
        <taxon>Klebsormidiophyceae</taxon>
        <taxon>Klebsormidiales</taxon>
        <taxon>Klebsormidiaceae</taxon>
        <taxon>Klebsormidium</taxon>
    </lineage>
</organism>
<dbReference type="Proteomes" id="UP000054558">
    <property type="component" value="Unassembled WGS sequence"/>
</dbReference>
<protein>
    <recommendedName>
        <fullName evidence="4">Desiccation-related protein PCC13-62</fullName>
    </recommendedName>
</protein>
<evidence type="ECO:0000313" key="3">
    <source>
        <dbReference type="Proteomes" id="UP000054558"/>
    </source>
</evidence>
<dbReference type="Pfam" id="PF13668">
    <property type="entry name" value="Ferritin_2"/>
    <property type="match status" value="1"/>
</dbReference>
<dbReference type="EMBL" id="DF237350">
    <property type="protein sequence ID" value="GAQ88110.1"/>
    <property type="molecule type" value="Genomic_DNA"/>
</dbReference>
<name>A0A1Y1IB16_KLENI</name>
<evidence type="ECO:0000313" key="2">
    <source>
        <dbReference type="EMBL" id="GAQ88110.1"/>
    </source>
</evidence>
<feature type="compositionally biased region" description="Basic and acidic residues" evidence="1">
    <location>
        <begin position="484"/>
        <end position="523"/>
    </location>
</feature>
<dbReference type="AlphaFoldDB" id="A0A1Y1IB16"/>